<evidence type="ECO:0000256" key="1">
    <source>
        <dbReference type="PIRSR" id="PIRSR613078-1"/>
    </source>
</evidence>
<dbReference type="CDD" id="cd07067">
    <property type="entry name" value="HP_PGM_like"/>
    <property type="match status" value="1"/>
</dbReference>
<dbReference type="EMBL" id="MFJG01000012">
    <property type="protein sequence ID" value="OGG07208.1"/>
    <property type="molecule type" value="Genomic_DNA"/>
</dbReference>
<feature type="active site" description="Proton donor/acceptor" evidence="1">
    <location>
        <position position="85"/>
    </location>
</feature>
<dbReference type="InterPro" id="IPR013078">
    <property type="entry name" value="His_Pase_superF_clade-1"/>
</dbReference>
<dbReference type="InterPro" id="IPR050275">
    <property type="entry name" value="PGM_Phosphatase"/>
</dbReference>
<feature type="active site" description="Tele-phosphohistidine intermediate" evidence="1">
    <location>
        <position position="12"/>
    </location>
</feature>
<dbReference type="PANTHER" id="PTHR48100">
    <property type="entry name" value="BROAD-SPECIFICITY PHOSPHATASE YOR283W-RELATED"/>
    <property type="match status" value="1"/>
</dbReference>
<evidence type="ECO:0000313" key="3">
    <source>
        <dbReference type="EMBL" id="OGG07208.1"/>
    </source>
</evidence>
<dbReference type="SMART" id="SM00855">
    <property type="entry name" value="PGAM"/>
    <property type="match status" value="1"/>
</dbReference>
<dbReference type="SUPFAM" id="SSF53254">
    <property type="entry name" value="Phosphoglycerate mutase-like"/>
    <property type="match status" value="1"/>
</dbReference>
<comment type="caution">
    <text evidence="3">The sequence shown here is derived from an EMBL/GenBank/DDBJ whole genome shotgun (WGS) entry which is preliminary data.</text>
</comment>
<feature type="binding site" evidence="2">
    <location>
        <begin position="85"/>
        <end position="89"/>
    </location>
    <ligand>
        <name>substrate</name>
    </ligand>
</feature>
<feature type="binding site" evidence="2">
    <location>
        <position position="61"/>
    </location>
    <ligand>
        <name>substrate</name>
    </ligand>
</feature>
<gene>
    <name evidence="3" type="ORF">A2872_00770</name>
</gene>
<dbReference type="AlphaFoldDB" id="A0A1F5Z425"/>
<evidence type="ECO:0008006" key="5">
    <source>
        <dbReference type="Google" id="ProtNLM"/>
    </source>
</evidence>
<evidence type="ECO:0000256" key="2">
    <source>
        <dbReference type="PIRSR" id="PIRSR613078-2"/>
    </source>
</evidence>
<proteinExistence type="predicted"/>
<dbReference type="Pfam" id="PF00300">
    <property type="entry name" value="His_Phos_1"/>
    <property type="match status" value="1"/>
</dbReference>
<dbReference type="Proteomes" id="UP000178681">
    <property type="component" value="Unassembled WGS sequence"/>
</dbReference>
<accession>A0A1F5Z425</accession>
<dbReference type="Gene3D" id="3.40.50.1240">
    <property type="entry name" value="Phosphoglycerate mutase-like"/>
    <property type="match status" value="1"/>
</dbReference>
<feature type="binding site" evidence="2">
    <location>
        <position position="97"/>
    </location>
    <ligand>
        <name>substrate</name>
    </ligand>
</feature>
<organism evidence="3 4">
    <name type="scientific">Candidatus Gottesmanbacteria bacterium RIFCSPHIGHO2_01_FULL_42_12</name>
    <dbReference type="NCBI Taxonomy" id="1798377"/>
    <lineage>
        <taxon>Bacteria</taxon>
        <taxon>Candidatus Gottesmaniibacteriota</taxon>
    </lineage>
</organism>
<dbReference type="GO" id="GO:0016791">
    <property type="term" value="F:phosphatase activity"/>
    <property type="evidence" value="ECO:0007669"/>
    <property type="project" value="TreeGrafter"/>
</dbReference>
<reference evidence="3 4" key="1">
    <citation type="journal article" date="2016" name="Nat. Commun.">
        <title>Thousands of microbial genomes shed light on interconnected biogeochemical processes in an aquifer system.</title>
        <authorList>
            <person name="Anantharaman K."/>
            <person name="Brown C.T."/>
            <person name="Hug L.A."/>
            <person name="Sharon I."/>
            <person name="Castelle C.J."/>
            <person name="Probst A.J."/>
            <person name="Thomas B.C."/>
            <person name="Singh A."/>
            <person name="Wilkins M.J."/>
            <person name="Karaoz U."/>
            <person name="Brodie E.L."/>
            <person name="Williams K.H."/>
            <person name="Hubbard S.S."/>
            <person name="Banfield J.F."/>
        </authorList>
    </citation>
    <scope>NUCLEOTIDE SEQUENCE [LARGE SCALE GENOMIC DNA]</scope>
</reference>
<name>A0A1F5Z425_9BACT</name>
<sequence length="197" mass="22419">MKNKMKIYLIRHGQTTGDIEDRFGGDYEDHLTEEGERQAVQLGEKLMSKGIEIIFCSPRVRAQETAELVNQKLNTEVKITKDVRERNHYGVMTGMTKEEAKEKYPDQVGLLHDTKNTIKGGEDYESFGKRIKKSLDEILDSNYQTIGVLTHGGPIRFIFREILKLGEIKIGDCAVAELDYDGKDLRVINLDGIELTQ</sequence>
<protein>
    <recommendedName>
        <fullName evidence="5">Phosphoglycerate mutase</fullName>
    </recommendedName>
</protein>
<dbReference type="STRING" id="1798377.A2872_00770"/>
<dbReference type="InterPro" id="IPR029033">
    <property type="entry name" value="His_PPase_superfam"/>
</dbReference>
<evidence type="ECO:0000313" key="4">
    <source>
        <dbReference type="Proteomes" id="UP000178681"/>
    </source>
</evidence>